<organism evidence="1 2">
    <name type="scientific">Pseudomonas fluorescens</name>
    <dbReference type="NCBI Taxonomy" id="294"/>
    <lineage>
        <taxon>Bacteria</taxon>
        <taxon>Pseudomonadati</taxon>
        <taxon>Pseudomonadota</taxon>
        <taxon>Gammaproteobacteria</taxon>
        <taxon>Pseudomonadales</taxon>
        <taxon>Pseudomonadaceae</taxon>
        <taxon>Pseudomonas</taxon>
    </lineage>
</organism>
<name>A0A109KX44_PSEFL</name>
<reference evidence="1 2" key="1">
    <citation type="submission" date="2015-05" db="EMBL/GenBank/DDBJ databases">
        <title>A genomic and transcriptomic approach to investigate the blue pigment phenotype in Pseudomonas fluorescens.</title>
        <authorList>
            <person name="Andreani N.A."/>
            <person name="Cardazzo B."/>
        </authorList>
    </citation>
    <scope>NUCLEOTIDE SEQUENCE [LARGE SCALE GENOMIC DNA]</scope>
    <source>
        <strain evidence="1 2">Ps_40</strain>
    </source>
</reference>
<gene>
    <name evidence="1" type="ORF">PFL603g_02384</name>
</gene>
<evidence type="ECO:0000313" key="1">
    <source>
        <dbReference type="EMBL" id="KWV77002.1"/>
    </source>
</evidence>
<protein>
    <submittedName>
        <fullName evidence="1">Uncharacterized protein</fullName>
    </submittedName>
</protein>
<evidence type="ECO:0000313" key="2">
    <source>
        <dbReference type="Proteomes" id="UP000063434"/>
    </source>
</evidence>
<dbReference type="Proteomes" id="UP000063434">
    <property type="component" value="Unassembled WGS sequence"/>
</dbReference>
<sequence>MPEEQVLGHAHFRHQVQLLVNHRHTAGDAVGSALESHGLRADLHGAAGRNVGAAEDFQQGRFAGAVLAHQRVHRMRPRFKADLRQGFHTGKLLADAVETQGRAAHFHRPILVSSSWKLARVIKVTSSMAVYLAGSLPVVTHSYIASAVL</sequence>
<comment type="caution">
    <text evidence="1">The sequence shown here is derived from an EMBL/GenBank/DDBJ whole genome shotgun (WGS) entry which is preliminary data.</text>
</comment>
<accession>A0A109KX44</accession>
<proteinExistence type="predicted"/>
<dbReference type="EMBL" id="LCYC01000031">
    <property type="protein sequence ID" value="KWV77002.1"/>
    <property type="molecule type" value="Genomic_DNA"/>
</dbReference>
<dbReference type="AlphaFoldDB" id="A0A109KX44"/>